<keyword evidence="2 4" id="KW-0863">Zinc-finger</keyword>
<feature type="domain" description="Ubiquitin-like" evidence="5">
    <location>
        <begin position="198"/>
        <end position="273"/>
    </location>
</feature>
<organism evidence="7 8">
    <name type="scientific">Haemonchus contortus</name>
    <name type="common">Barber pole worm</name>
    <dbReference type="NCBI Taxonomy" id="6289"/>
    <lineage>
        <taxon>Eukaryota</taxon>
        <taxon>Metazoa</taxon>
        <taxon>Ecdysozoa</taxon>
        <taxon>Nematoda</taxon>
        <taxon>Chromadorea</taxon>
        <taxon>Rhabditida</taxon>
        <taxon>Rhabditina</taxon>
        <taxon>Rhabditomorpha</taxon>
        <taxon>Strongyloidea</taxon>
        <taxon>Trichostrongylidae</taxon>
        <taxon>Haemonchus</taxon>
    </lineage>
</organism>
<feature type="domain" description="RING-type" evidence="6">
    <location>
        <begin position="107"/>
        <end position="152"/>
    </location>
</feature>
<keyword evidence="7" id="KW-1185">Reference proteome</keyword>
<dbReference type="SUPFAM" id="SSF54236">
    <property type="entry name" value="Ubiquitin-like"/>
    <property type="match status" value="2"/>
</dbReference>
<dbReference type="PROSITE" id="PS50089">
    <property type="entry name" value="ZF_RING_2"/>
    <property type="match status" value="1"/>
</dbReference>
<dbReference type="GO" id="GO:0008270">
    <property type="term" value="F:zinc ion binding"/>
    <property type="evidence" value="ECO:0007669"/>
    <property type="project" value="UniProtKB-KW"/>
</dbReference>
<reference evidence="8" key="1">
    <citation type="submission" date="2020-12" db="UniProtKB">
        <authorList>
            <consortium name="WormBaseParasite"/>
        </authorList>
    </citation>
    <scope>IDENTIFICATION</scope>
    <source>
        <strain evidence="8">MHco3</strain>
    </source>
</reference>
<keyword evidence="3" id="KW-0862">Zinc</keyword>
<name>A0A7I4YKW2_HAECO</name>
<keyword evidence="1" id="KW-0479">Metal-binding</keyword>
<evidence type="ECO:0000313" key="8">
    <source>
        <dbReference type="WBParaSite" id="HCON_00109590-00001"/>
    </source>
</evidence>
<dbReference type="Gene3D" id="3.30.40.10">
    <property type="entry name" value="Zinc/RING finger domain, C3HC4 (zinc finger)"/>
    <property type="match status" value="1"/>
</dbReference>
<dbReference type="WBParaSite" id="HCON_00109590-00001">
    <property type="protein sequence ID" value="HCON_00109590-00001"/>
    <property type="gene ID" value="HCON_00109590"/>
</dbReference>
<dbReference type="PROSITE" id="PS50053">
    <property type="entry name" value="UBIQUITIN_2"/>
    <property type="match status" value="2"/>
</dbReference>
<dbReference type="InterPro" id="IPR050158">
    <property type="entry name" value="Ubiquitin_ubiquitin-like"/>
</dbReference>
<sequence length="275" mass="31112">MRISVKTSSGETNTFEVEPSLSIRNVKILLNVHNKLVKGTWCPPNEHRLIFAGRQLDENHTLTSYGIQNEGVLHVVLRCHGGGEAVALASPHPSNNKQEAIERLLTCCICYERYKQPKILPCQHSFCLQCLEMCLKYRLISQSGRLKCPACRAEHLVPPGGVQSFPSNHTLIDFLSNPSLFTQYTASEIEQLQSYGGMQIFVRTFTGRTITLDVLPSYSIEMIRNEIYNREGIQPAHQRLICNGKELQNGYTLSFYKIQRWSTIELVGRCVGGHF</sequence>
<evidence type="ECO:0000259" key="5">
    <source>
        <dbReference type="PROSITE" id="PS50053"/>
    </source>
</evidence>
<dbReference type="InterPro" id="IPR027370">
    <property type="entry name" value="Znf-RING_euk"/>
</dbReference>
<evidence type="ECO:0000259" key="6">
    <source>
        <dbReference type="PROSITE" id="PS50089"/>
    </source>
</evidence>
<evidence type="ECO:0000313" key="7">
    <source>
        <dbReference type="Proteomes" id="UP000025227"/>
    </source>
</evidence>
<dbReference type="InterPro" id="IPR000626">
    <property type="entry name" value="Ubiquitin-like_dom"/>
</dbReference>
<proteinExistence type="predicted"/>
<dbReference type="PROSITE" id="PS00518">
    <property type="entry name" value="ZF_RING_1"/>
    <property type="match status" value="1"/>
</dbReference>
<accession>A0A7I4YKW2</accession>
<dbReference type="Gene3D" id="3.10.20.90">
    <property type="entry name" value="Phosphatidylinositol 3-kinase Catalytic Subunit, Chain A, domain 1"/>
    <property type="match status" value="2"/>
</dbReference>
<evidence type="ECO:0000256" key="1">
    <source>
        <dbReference type="ARBA" id="ARBA00022723"/>
    </source>
</evidence>
<dbReference type="InterPro" id="IPR019956">
    <property type="entry name" value="Ubiquitin_dom"/>
</dbReference>
<feature type="domain" description="Ubiquitin-like" evidence="5">
    <location>
        <begin position="1"/>
        <end position="82"/>
    </location>
</feature>
<dbReference type="OrthoDB" id="5857266at2759"/>
<dbReference type="InterPro" id="IPR001841">
    <property type="entry name" value="Znf_RING"/>
</dbReference>
<evidence type="ECO:0000256" key="4">
    <source>
        <dbReference type="PROSITE-ProRule" id="PRU00175"/>
    </source>
</evidence>
<dbReference type="Pfam" id="PF13445">
    <property type="entry name" value="zf-RING_UBOX"/>
    <property type="match status" value="1"/>
</dbReference>
<evidence type="ECO:0000256" key="2">
    <source>
        <dbReference type="ARBA" id="ARBA00022771"/>
    </source>
</evidence>
<dbReference type="PANTHER" id="PTHR10666">
    <property type="entry name" value="UBIQUITIN"/>
    <property type="match status" value="1"/>
</dbReference>
<dbReference type="Proteomes" id="UP000025227">
    <property type="component" value="Unplaced"/>
</dbReference>
<dbReference type="Pfam" id="PF00240">
    <property type="entry name" value="ubiquitin"/>
    <property type="match status" value="2"/>
</dbReference>
<dbReference type="InterPro" id="IPR029071">
    <property type="entry name" value="Ubiquitin-like_domsf"/>
</dbReference>
<evidence type="ECO:0000256" key="3">
    <source>
        <dbReference type="ARBA" id="ARBA00022833"/>
    </source>
</evidence>
<dbReference type="PRINTS" id="PR00348">
    <property type="entry name" value="UBIQUITIN"/>
</dbReference>
<dbReference type="SUPFAM" id="SSF57850">
    <property type="entry name" value="RING/U-box"/>
    <property type="match status" value="1"/>
</dbReference>
<dbReference type="SMART" id="SM00184">
    <property type="entry name" value="RING"/>
    <property type="match status" value="1"/>
</dbReference>
<dbReference type="SMART" id="SM00213">
    <property type="entry name" value="UBQ"/>
    <property type="match status" value="2"/>
</dbReference>
<protein>
    <submittedName>
        <fullName evidence="8">Ubiquitin domain containing protein</fullName>
    </submittedName>
</protein>
<dbReference type="InterPro" id="IPR017907">
    <property type="entry name" value="Znf_RING_CS"/>
</dbReference>
<dbReference type="InterPro" id="IPR013083">
    <property type="entry name" value="Znf_RING/FYVE/PHD"/>
</dbReference>
<dbReference type="OMA" id="MIRNEIY"/>
<dbReference type="AlphaFoldDB" id="A0A7I4YKW2"/>